<dbReference type="Pfam" id="PF06703">
    <property type="entry name" value="SPC25"/>
    <property type="match status" value="1"/>
</dbReference>
<evidence type="ECO:0000256" key="10">
    <source>
        <dbReference type="SAM" id="Phobius"/>
    </source>
</evidence>
<sequence length="430" mass="47235">MDRAGVIRKRVVGRMKEQEAAAAAADVSVFGTASSAARKGDVRRKQASKGGATVSLLAESGSAKRADEDDEFEGLSVGTHGLYDVHEVKAVMDERAKQIVAEVFGYKEEVAPIYAKMAVSVFSVVAAAYAQLVANPYDERKAENLACIVLFILCAVVWFFIDHFVQFKGAFVAIPDHKKLVVHKLPKLAMNSVLEQPAPMYVLTADVVAKGRVAMTQRFEVEYNTVFFENGDLYVSEFDSNRHPIRGRLCKPPAPLQLRVNVPYMFSASVSGRPGLSVWELTSCRSTRSRLLTLGFGLSSTAVAGIVAASMAQLSKQVAFLVKLEALRESLALDNDHARQLESRFEANNRVLSGAARQQNNAGATWFSLGGGSFVFADQRALGDHLQREQDQLRREITTLERAILAKERELARLEFDYRAEIAALRASSE</sequence>
<dbReference type="AlphaFoldDB" id="A0A5J4YM20"/>
<reference evidence="12" key="1">
    <citation type="journal article" date="2019" name="Nat. Commun.">
        <title>Expansion of phycobilisome linker gene families in mesophilic red algae.</title>
        <authorList>
            <person name="Lee J."/>
            <person name="Kim D."/>
            <person name="Bhattacharya D."/>
            <person name="Yoon H.S."/>
        </authorList>
    </citation>
    <scope>NUCLEOTIDE SEQUENCE [LARGE SCALE GENOMIC DNA]</scope>
    <source>
        <strain evidence="12">CCMP 1328</strain>
    </source>
</reference>
<dbReference type="PANTHER" id="PTHR13085">
    <property type="entry name" value="MICROSOMAL SIGNAL PEPTIDASE 25 KDA SUBUNIT"/>
    <property type="match status" value="1"/>
</dbReference>
<evidence type="ECO:0000256" key="2">
    <source>
        <dbReference type="ARBA" id="ARBA00007324"/>
    </source>
</evidence>
<evidence type="ECO:0000256" key="5">
    <source>
        <dbReference type="ARBA" id="ARBA00022824"/>
    </source>
</evidence>
<evidence type="ECO:0000256" key="6">
    <source>
        <dbReference type="ARBA" id="ARBA00022989"/>
    </source>
</evidence>
<comment type="subcellular location">
    <subcellularLocation>
        <location evidence="1">Endoplasmic reticulum membrane</location>
        <topology evidence="1">Multi-pass membrane protein</topology>
    </subcellularLocation>
</comment>
<dbReference type="EMBL" id="VRMN01000011">
    <property type="protein sequence ID" value="KAA8491754.1"/>
    <property type="molecule type" value="Genomic_DNA"/>
</dbReference>
<dbReference type="GO" id="GO:0006465">
    <property type="term" value="P:signal peptide processing"/>
    <property type="evidence" value="ECO:0007669"/>
    <property type="project" value="InterPro"/>
</dbReference>
<evidence type="ECO:0000313" key="12">
    <source>
        <dbReference type="Proteomes" id="UP000324585"/>
    </source>
</evidence>
<keyword evidence="9" id="KW-0175">Coiled coil</keyword>
<keyword evidence="6 10" id="KW-1133">Transmembrane helix</keyword>
<keyword evidence="4 10" id="KW-0812">Transmembrane</keyword>
<keyword evidence="7 10" id="KW-0472">Membrane</keyword>
<name>A0A5J4YM20_PORPP</name>
<comment type="function">
    <text evidence="8">Component of the signal peptidase complex (SPC) which catalyzes the cleavage of N-terminal signal sequences from nascent proteins as they are translocated into the lumen of the endoplasmic reticulum. Enhances the enzymatic activity of SPC and facilitates the interactions between different components of the translocation site.</text>
</comment>
<dbReference type="InterPro" id="IPR009582">
    <property type="entry name" value="Spc2/SPCS2"/>
</dbReference>
<comment type="caution">
    <text evidence="11">The sequence shown here is derived from an EMBL/GenBank/DDBJ whole genome shotgun (WGS) entry which is preliminary data.</text>
</comment>
<evidence type="ECO:0000313" key="11">
    <source>
        <dbReference type="EMBL" id="KAA8491754.1"/>
    </source>
</evidence>
<evidence type="ECO:0000256" key="3">
    <source>
        <dbReference type="ARBA" id="ARBA00017057"/>
    </source>
</evidence>
<feature type="transmembrane region" description="Helical" evidence="10">
    <location>
        <begin position="113"/>
        <end position="130"/>
    </location>
</feature>
<feature type="transmembrane region" description="Helical" evidence="10">
    <location>
        <begin position="291"/>
        <end position="312"/>
    </location>
</feature>
<feature type="transmembrane region" description="Helical" evidence="10">
    <location>
        <begin position="142"/>
        <end position="161"/>
    </location>
</feature>
<evidence type="ECO:0000256" key="9">
    <source>
        <dbReference type="SAM" id="Coils"/>
    </source>
</evidence>
<gene>
    <name evidence="11" type="ORF">FVE85_8236</name>
</gene>
<comment type="similarity">
    <text evidence="2">Belongs to the SPCS2 family.</text>
</comment>
<accession>A0A5J4YM20</accession>
<keyword evidence="5" id="KW-0256">Endoplasmic reticulum</keyword>
<dbReference type="GO" id="GO:0005787">
    <property type="term" value="C:signal peptidase complex"/>
    <property type="evidence" value="ECO:0007669"/>
    <property type="project" value="InterPro"/>
</dbReference>
<dbReference type="Proteomes" id="UP000324585">
    <property type="component" value="Unassembled WGS sequence"/>
</dbReference>
<proteinExistence type="inferred from homology"/>
<evidence type="ECO:0000256" key="4">
    <source>
        <dbReference type="ARBA" id="ARBA00022692"/>
    </source>
</evidence>
<organism evidence="11 12">
    <name type="scientific">Porphyridium purpureum</name>
    <name type="common">Red alga</name>
    <name type="synonym">Porphyridium cruentum</name>
    <dbReference type="NCBI Taxonomy" id="35688"/>
    <lineage>
        <taxon>Eukaryota</taxon>
        <taxon>Rhodophyta</taxon>
        <taxon>Bangiophyceae</taxon>
        <taxon>Porphyridiales</taxon>
        <taxon>Porphyridiaceae</taxon>
        <taxon>Porphyridium</taxon>
    </lineage>
</organism>
<keyword evidence="12" id="KW-1185">Reference proteome</keyword>
<feature type="coiled-coil region" evidence="9">
    <location>
        <begin position="383"/>
        <end position="417"/>
    </location>
</feature>
<dbReference type="GO" id="GO:0045047">
    <property type="term" value="P:protein targeting to ER"/>
    <property type="evidence" value="ECO:0007669"/>
    <property type="project" value="TreeGrafter"/>
</dbReference>
<evidence type="ECO:0000256" key="8">
    <source>
        <dbReference type="ARBA" id="ARBA00045608"/>
    </source>
</evidence>
<dbReference type="PANTHER" id="PTHR13085:SF0">
    <property type="entry name" value="SIGNAL PEPTIDASE COMPLEX SUBUNIT 2"/>
    <property type="match status" value="1"/>
</dbReference>
<evidence type="ECO:0000256" key="7">
    <source>
        <dbReference type="ARBA" id="ARBA00023136"/>
    </source>
</evidence>
<protein>
    <recommendedName>
        <fullName evidence="3">Signal peptidase complex subunit 2</fullName>
    </recommendedName>
</protein>
<evidence type="ECO:0000256" key="1">
    <source>
        <dbReference type="ARBA" id="ARBA00004477"/>
    </source>
</evidence>